<dbReference type="Proteomes" id="UP000238701">
    <property type="component" value="Unassembled WGS sequence"/>
</dbReference>
<dbReference type="PANTHER" id="PTHR46191">
    <property type="match status" value="1"/>
</dbReference>
<dbReference type="Gene3D" id="1.20.120.1600">
    <property type="match status" value="1"/>
</dbReference>
<dbReference type="SUPFAM" id="SSF56784">
    <property type="entry name" value="HAD-like"/>
    <property type="match status" value="1"/>
</dbReference>
<dbReference type="SFLD" id="SFLDS00003">
    <property type="entry name" value="Haloacid_Dehalogenase"/>
    <property type="match status" value="1"/>
</dbReference>
<reference evidence="2" key="1">
    <citation type="submission" date="2018-02" db="EMBL/GenBank/DDBJ databases">
        <authorList>
            <person name="Hausmann B."/>
        </authorList>
    </citation>
    <scope>NUCLEOTIDE SEQUENCE [LARGE SCALE GENOMIC DNA]</scope>
    <source>
        <strain evidence="2">Peat soil MAG SbA1</strain>
    </source>
</reference>
<dbReference type="InterPro" id="IPR006439">
    <property type="entry name" value="HAD-SF_hydro_IA"/>
</dbReference>
<name>A0A2U3JZJ3_9BACT</name>
<dbReference type="InterPro" id="IPR051828">
    <property type="entry name" value="HAD-like_hydrolase_domain"/>
</dbReference>
<keyword evidence="1" id="KW-0378">Hydrolase</keyword>
<dbReference type="PANTHER" id="PTHR46191:SF2">
    <property type="entry name" value="HALOACID DEHALOGENASE-LIKE HYDROLASE DOMAIN-CONTAINING PROTEIN 3"/>
    <property type="match status" value="1"/>
</dbReference>
<dbReference type="InterPro" id="IPR036412">
    <property type="entry name" value="HAD-like_sf"/>
</dbReference>
<gene>
    <name evidence="1" type="ORF">SBA1_110018</name>
</gene>
<dbReference type="Gene3D" id="3.40.50.1000">
    <property type="entry name" value="HAD superfamily/HAD-like"/>
    <property type="match status" value="1"/>
</dbReference>
<dbReference type="GO" id="GO:0016787">
    <property type="term" value="F:hydrolase activity"/>
    <property type="evidence" value="ECO:0007669"/>
    <property type="project" value="UniProtKB-KW"/>
</dbReference>
<sequence>MAKRRFIFFDVGNTLLFPNRARMLAPLPANRHPTLAQWQALERRTKQEFDAGMMGGKVDHGFWWTFHTHLLEELGTLDDGVLSALVENTQDSANWDQILPGTRDALERIRQDYEIAVISNADGRIDAVLRRCGIADCFQSITDSGIVGLEKPHAEIFQAALREMKAEAAASLYVGDVYSVDYAGARNAGMDAVLFDVAGAYREQNLPRVESLAELEHWLKRSAG</sequence>
<dbReference type="EMBL" id="OMOD01000013">
    <property type="protein sequence ID" value="SPF32811.1"/>
    <property type="molecule type" value="Genomic_DNA"/>
</dbReference>
<organism evidence="1 2">
    <name type="scientific">Candidatus Sulfotelmatobacter kueseliae</name>
    <dbReference type="NCBI Taxonomy" id="2042962"/>
    <lineage>
        <taxon>Bacteria</taxon>
        <taxon>Pseudomonadati</taxon>
        <taxon>Acidobacteriota</taxon>
        <taxon>Terriglobia</taxon>
        <taxon>Terriglobales</taxon>
        <taxon>Candidatus Korobacteraceae</taxon>
        <taxon>Candidatus Sulfotelmatobacter</taxon>
    </lineage>
</organism>
<accession>A0A2U3JZJ3</accession>
<dbReference type="InterPro" id="IPR023214">
    <property type="entry name" value="HAD_sf"/>
</dbReference>
<dbReference type="AlphaFoldDB" id="A0A2U3JZJ3"/>
<evidence type="ECO:0000313" key="1">
    <source>
        <dbReference type="EMBL" id="SPF32811.1"/>
    </source>
</evidence>
<dbReference type="NCBIfam" id="TIGR01549">
    <property type="entry name" value="HAD-SF-IA-v1"/>
    <property type="match status" value="1"/>
</dbReference>
<proteinExistence type="predicted"/>
<dbReference type="SFLD" id="SFLDG01129">
    <property type="entry name" value="C1.5:_HAD__Beta-PGM__Phosphata"/>
    <property type="match status" value="1"/>
</dbReference>
<protein>
    <submittedName>
        <fullName evidence="1">Putative HAD family hydrolase</fullName>
    </submittedName>
</protein>
<evidence type="ECO:0000313" key="2">
    <source>
        <dbReference type="Proteomes" id="UP000238701"/>
    </source>
</evidence>
<dbReference type="OrthoDB" id="9797415at2"/>
<dbReference type="NCBIfam" id="TIGR01509">
    <property type="entry name" value="HAD-SF-IA-v3"/>
    <property type="match status" value="1"/>
</dbReference>
<dbReference type="Pfam" id="PF00702">
    <property type="entry name" value="Hydrolase"/>
    <property type="match status" value="1"/>
</dbReference>